<dbReference type="EMBL" id="SODD01000016">
    <property type="protein sequence ID" value="TDW19944.1"/>
    <property type="molecule type" value="Genomic_DNA"/>
</dbReference>
<evidence type="ECO:0000313" key="2">
    <source>
        <dbReference type="EMBL" id="TDW19944.1"/>
    </source>
</evidence>
<dbReference type="Pfam" id="PF13614">
    <property type="entry name" value="AAA_31"/>
    <property type="match status" value="1"/>
</dbReference>
<dbReference type="Gene3D" id="3.40.50.300">
    <property type="entry name" value="P-loop containing nucleotide triphosphate hydrolases"/>
    <property type="match status" value="1"/>
</dbReference>
<dbReference type="CDD" id="cd02042">
    <property type="entry name" value="ParAB_family"/>
    <property type="match status" value="1"/>
</dbReference>
<dbReference type="PANTHER" id="PTHR13696:SF52">
    <property type="entry name" value="PARA FAMILY PROTEIN CT_582"/>
    <property type="match status" value="1"/>
</dbReference>
<sequence>MTTVYAIENQKGGCGKTTTSIQIADYAAHVANKKTLVIDVDPSGNLTKTFLGTEVVKRDLFTFLMNRPKSTEGIDAFQKVDENLYMLGSTKQLNGINMQSDFDAPLMLREALEPFKWLFDVIIIDGCPEITQLTHNLFAAADKVIVPMNPGSYSVMGLADLQNEISFVRKMYNPNLKIHGLLLSNIDKNTKAEQAINEMAKTCCDLLDTKVFDNTVYHTTVINDAQIAGIPIRKYKKSHKVNMVYTELCNEIFKEEGWK</sequence>
<dbReference type="RefSeq" id="WP_134169454.1">
    <property type="nucleotide sequence ID" value="NZ_SODD01000016.1"/>
</dbReference>
<dbReference type="InterPro" id="IPR027417">
    <property type="entry name" value="P-loop_NTPase"/>
</dbReference>
<dbReference type="InterPro" id="IPR050678">
    <property type="entry name" value="DNA_Partitioning_ATPase"/>
</dbReference>
<accession>A0A4V3G7Q2</accession>
<dbReference type="OrthoDB" id="9815116at2"/>
<organism evidence="2 3">
    <name type="scientific">Breznakia blatticola</name>
    <dbReference type="NCBI Taxonomy" id="1754012"/>
    <lineage>
        <taxon>Bacteria</taxon>
        <taxon>Bacillati</taxon>
        <taxon>Bacillota</taxon>
        <taxon>Erysipelotrichia</taxon>
        <taxon>Erysipelotrichales</taxon>
        <taxon>Erysipelotrichaceae</taxon>
        <taxon>Breznakia</taxon>
    </lineage>
</organism>
<dbReference type="AlphaFoldDB" id="A0A4V3G7Q2"/>
<dbReference type="Proteomes" id="UP000294743">
    <property type="component" value="Unassembled WGS sequence"/>
</dbReference>
<evidence type="ECO:0000259" key="1">
    <source>
        <dbReference type="Pfam" id="PF13614"/>
    </source>
</evidence>
<feature type="domain" description="AAA" evidence="1">
    <location>
        <begin position="3"/>
        <end position="178"/>
    </location>
</feature>
<protein>
    <submittedName>
        <fullName evidence="2">Chromosome partitioning protein</fullName>
    </submittedName>
</protein>
<reference evidence="2 3" key="1">
    <citation type="submission" date="2019-03" db="EMBL/GenBank/DDBJ databases">
        <title>Genomic Encyclopedia of Type Strains, Phase IV (KMG-IV): sequencing the most valuable type-strain genomes for metagenomic binning, comparative biology and taxonomic classification.</title>
        <authorList>
            <person name="Goeker M."/>
        </authorList>
    </citation>
    <scope>NUCLEOTIDE SEQUENCE [LARGE SCALE GENOMIC DNA]</scope>
    <source>
        <strain evidence="2 3">DSM 28867</strain>
    </source>
</reference>
<evidence type="ECO:0000313" key="3">
    <source>
        <dbReference type="Proteomes" id="UP000294743"/>
    </source>
</evidence>
<dbReference type="SUPFAM" id="SSF52540">
    <property type="entry name" value="P-loop containing nucleoside triphosphate hydrolases"/>
    <property type="match status" value="1"/>
</dbReference>
<proteinExistence type="predicted"/>
<name>A0A4V3G7Q2_9FIRM</name>
<comment type="caution">
    <text evidence="2">The sequence shown here is derived from an EMBL/GenBank/DDBJ whole genome shotgun (WGS) entry which is preliminary data.</text>
</comment>
<gene>
    <name evidence="2" type="ORF">EDD63_11646</name>
</gene>
<keyword evidence="3" id="KW-1185">Reference proteome</keyword>
<dbReference type="InterPro" id="IPR025669">
    <property type="entry name" value="AAA_dom"/>
</dbReference>
<dbReference type="PANTHER" id="PTHR13696">
    <property type="entry name" value="P-LOOP CONTAINING NUCLEOSIDE TRIPHOSPHATE HYDROLASE"/>
    <property type="match status" value="1"/>
</dbReference>